<dbReference type="SUPFAM" id="SSF48371">
    <property type="entry name" value="ARM repeat"/>
    <property type="match status" value="1"/>
</dbReference>
<protein>
    <recommendedName>
        <fullName evidence="3">HEAT repeat domain-containing protein</fullName>
    </recommendedName>
</protein>
<sequence>MKYGPDPETWPEYRRAMKYELDAAGIPEDTVWELVNSRFDYPQAVPIMVDWLQNLDDRVPPGEPRRAMRLGLMRNLITRHAKGNREAVEILFHQFEVEPPLDANELSVTVQALVPLLEREDFPRVKELLRFRPPGADAWDPGWWPPGELVRWLGKIKDDEAKQLALEQLGNERNRIEAMRALAQQRATGVRDAVARYLDDEHQVFRKEAAKTLAKLPDE</sequence>
<dbReference type="OrthoDB" id="4539504at2"/>
<reference evidence="1 2" key="1">
    <citation type="submission" date="2016-01" db="EMBL/GenBank/DDBJ databases">
        <title>The new phylogeny of the genus Mycobacterium.</title>
        <authorList>
            <person name="Tarcisio F."/>
            <person name="Conor M."/>
            <person name="Antonella G."/>
            <person name="Elisabetta G."/>
            <person name="Giulia F.S."/>
            <person name="Sara T."/>
            <person name="Anna F."/>
            <person name="Clotilde B."/>
            <person name="Roberto B."/>
            <person name="Veronica D.S."/>
            <person name="Fabio R."/>
            <person name="Monica P."/>
            <person name="Olivier J."/>
            <person name="Enrico T."/>
            <person name="Nicola S."/>
        </authorList>
    </citation>
    <scope>NUCLEOTIDE SEQUENCE [LARGE SCALE GENOMIC DNA]</scope>
    <source>
        <strain evidence="1 2">DSM 45394</strain>
    </source>
</reference>
<evidence type="ECO:0000313" key="1">
    <source>
        <dbReference type="EMBL" id="ORW12478.1"/>
    </source>
</evidence>
<dbReference type="STRING" id="1108812.AWC16_08795"/>
<dbReference type="AlphaFoldDB" id="A0A1X1YMZ8"/>
<comment type="caution">
    <text evidence="1">The sequence shown here is derived from an EMBL/GenBank/DDBJ whole genome shotgun (WGS) entry which is preliminary data.</text>
</comment>
<accession>A0A1X1YMZ8</accession>
<dbReference type="Gene3D" id="1.25.10.10">
    <property type="entry name" value="Leucine-rich Repeat Variant"/>
    <property type="match status" value="1"/>
</dbReference>
<dbReference type="InterPro" id="IPR016024">
    <property type="entry name" value="ARM-type_fold"/>
</dbReference>
<dbReference type="RefSeq" id="WP_085264085.1">
    <property type="nucleotide sequence ID" value="NZ_LQPG01000011.1"/>
</dbReference>
<evidence type="ECO:0008006" key="3">
    <source>
        <dbReference type="Google" id="ProtNLM"/>
    </source>
</evidence>
<keyword evidence="2" id="KW-1185">Reference proteome</keyword>
<dbReference type="Proteomes" id="UP000193866">
    <property type="component" value="Unassembled WGS sequence"/>
</dbReference>
<proteinExistence type="predicted"/>
<name>A0A1X1YMZ8_9MYCO</name>
<dbReference type="EMBL" id="LQPG01000011">
    <property type="protein sequence ID" value="ORW12478.1"/>
    <property type="molecule type" value="Genomic_DNA"/>
</dbReference>
<dbReference type="InterPro" id="IPR011989">
    <property type="entry name" value="ARM-like"/>
</dbReference>
<organism evidence="1 2">
    <name type="scientific">Mycolicibacter longobardus</name>
    <dbReference type="NCBI Taxonomy" id="1108812"/>
    <lineage>
        <taxon>Bacteria</taxon>
        <taxon>Bacillati</taxon>
        <taxon>Actinomycetota</taxon>
        <taxon>Actinomycetes</taxon>
        <taxon>Mycobacteriales</taxon>
        <taxon>Mycobacteriaceae</taxon>
        <taxon>Mycolicibacter</taxon>
    </lineage>
</organism>
<evidence type="ECO:0000313" key="2">
    <source>
        <dbReference type="Proteomes" id="UP000193866"/>
    </source>
</evidence>
<gene>
    <name evidence="1" type="ORF">AWC16_08795</name>
</gene>